<accession>A0A812V8I7</accession>
<dbReference type="Proteomes" id="UP000604046">
    <property type="component" value="Unassembled WGS sequence"/>
</dbReference>
<comment type="caution">
    <text evidence="1">The sequence shown here is derived from an EMBL/GenBank/DDBJ whole genome shotgun (WGS) entry which is preliminary data.</text>
</comment>
<evidence type="ECO:0000313" key="2">
    <source>
        <dbReference type="Proteomes" id="UP000604046"/>
    </source>
</evidence>
<proteinExistence type="predicted"/>
<sequence length="216" mass="23437">MTNGGWTLVGQIAGKFNITDDWLRVYHDESQLQTRTITNNTWASIPAVDMAVNCATEAQRAVVSLKVVPCLSRNVRAAFEQRSFACVGLRVFTYLESLRTCLVGTCSQLLAGQAVIDAATGHQVLVYDQGGANETCFQNRYGIMKLFDHGGSYPTASKNDIGNTFPDDLCLAVGVQPAGSFNGFTQNQNGYDAPTSDTDWPNDALQGAPMLSVWLK</sequence>
<organism evidence="1 2">
    <name type="scientific">Symbiodinium natans</name>
    <dbReference type="NCBI Taxonomy" id="878477"/>
    <lineage>
        <taxon>Eukaryota</taxon>
        <taxon>Sar</taxon>
        <taxon>Alveolata</taxon>
        <taxon>Dinophyceae</taxon>
        <taxon>Suessiales</taxon>
        <taxon>Symbiodiniaceae</taxon>
        <taxon>Symbiodinium</taxon>
    </lineage>
</organism>
<evidence type="ECO:0000313" key="1">
    <source>
        <dbReference type="EMBL" id="CAE7608062.1"/>
    </source>
</evidence>
<dbReference type="OrthoDB" id="5982296at2759"/>
<gene>
    <name evidence="1" type="ORF">SNAT2548_LOCUS34569</name>
</gene>
<protein>
    <submittedName>
        <fullName evidence="1">Uncharacterized protein</fullName>
    </submittedName>
</protein>
<reference evidence="1" key="1">
    <citation type="submission" date="2021-02" db="EMBL/GenBank/DDBJ databases">
        <authorList>
            <person name="Dougan E. K."/>
            <person name="Rhodes N."/>
            <person name="Thang M."/>
            <person name="Chan C."/>
        </authorList>
    </citation>
    <scope>NUCLEOTIDE SEQUENCE</scope>
</reference>
<keyword evidence="2" id="KW-1185">Reference proteome</keyword>
<dbReference type="AlphaFoldDB" id="A0A812V8I7"/>
<name>A0A812V8I7_9DINO</name>
<dbReference type="EMBL" id="CAJNDS010002816">
    <property type="protein sequence ID" value="CAE7608062.1"/>
    <property type="molecule type" value="Genomic_DNA"/>
</dbReference>